<keyword evidence="1" id="KW-0732">Signal</keyword>
<dbReference type="InterPro" id="IPR011444">
    <property type="entry name" value="DUF1549"/>
</dbReference>
<dbReference type="Proteomes" id="UP000501802">
    <property type="component" value="Chromosome"/>
</dbReference>
<dbReference type="GO" id="GO:0004553">
    <property type="term" value="F:hydrolase activity, hydrolyzing O-glycosyl compounds"/>
    <property type="evidence" value="ECO:0007669"/>
    <property type="project" value="UniProtKB-ARBA"/>
</dbReference>
<name>A0A6G9AP63_9BACT</name>
<dbReference type="PANTHER" id="PTHR35889:SF3">
    <property type="entry name" value="F-BOX DOMAIN-CONTAINING PROTEIN"/>
    <property type="match status" value="1"/>
</dbReference>
<dbReference type="Pfam" id="PF07635">
    <property type="entry name" value="PSCyt1"/>
    <property type="match status" value="1"/>
</dbReference>
<dbReference type="InterPro" id="IPR011429">
    <property type="entry name" value="Cyt_c_Planctomycete-type"/>
</dbReference>
<evidence type="ECO:0000256" key="1">
    <source>
        <dbReference type="SAM" id="SignalP"/>
    </source>
</evidence>
<feature type="signal peptide" evidence="1">
    <location>
        <begin position="1"/>
        <end position="30"/>
    </location>
</feature>
<evidence type="ECO:0000313" key="5">
    <source>
        <dbReference type="EMBL" id="QIP14257.1"/>
    </source>
</evidence>
<dbReference type="PROSITE" id="PS51257">
    <property type="entry name" value="PROKAR_LIPOPROTEIN"/>
    <property type="match status" value="1"/>
</dbReference>
<keyword evidence="6" id="KW-1185">Reference proteome</keyword>
<organism evidence="5 6">
    <name type="scientific">Spirosoma aureum</name>
    <dbReference type="NCBI Taxonomy" id="2692134"/>
    <lineage>
        <taxon>Bacteria</taxon>
        <taxon>Pseudomonadati</taxon>
        <taxon>Bacteroidota</taxon>
        <taxon>Cytophagia</taxon>
        <taxon>Cytophagales</taxon>
        <taxon>Cytophagaceae</taxon>
        <taxon>Spirosoma</taxon>
    </lineage>
</organism>
<dbReference type="InterPro" id="IPR036909">
    <property type="entry name" value="Cyt_c-like_dom_sf"/>
</dbReference>
<dbReference type="AlphaFoldDB" id="A0A6G9AP63"/>
<dbReference type="InterPro" id="IPR022655">
    <property type="entry name" value="DUF1553"/>
</dbReference>
<dbReference type="GO" id="GO:0009055">
    <property type="term" value="F:electron transfer activity"/>
    <property type="evidence" value="ECO:0007669"/>
    <property type="project" value="InterPro"/>
</dbReference>
<dbReference type="SUPFAM" id="SSF49899">
    <property type="entry name" value="Concanavalin A-like lectins/glucanases"/>
    <property type="match status" value="1"/>
</dbReference>
<feature type="domain" description="DUF1549" evidence="2">
    <location>
        <begin position="178"/>
        <end position="383"/>
    </location>
</feature>
<dbReference type="PANTHER" id="PTHR35889">
    <property type="entry name" value="CYCLOINULO-OLIGOSACCHARIDE FRUCTANOTRANSFERASE-RELATED"/>
    <property type="match status" value="1"/>
</dbReference>
<sequence>MKNTGLTKQTRSSLLLIGLICFCTAVLMQACSSVDKPADIAKLADKLPETVDYNLHVKPILSDKCFFCHGPDKNSQKAGLELATREGALAALKKARHKHAIVPGDLDNSEVYHRIITADEQEMMPPKASNRVLSTYEKAVLIKWIEQGADYKQHWALIRPEKSKLPDVQNKNWPKNAIDYFTLHKMEEKGLKPGPEADKETLLRRVSLDLTGLPPTLDERDAFLADKSPNAYEKVVNRLLQSPHYGEKMAVDWLDLARYADTHGYTVDRYRAMWPWRDWVIKSFNQNRPFSQFITWQLAGDLLPRPTREQRLATGFNRNHSQNMEGGIINEEFRVEYVADRTNTLGTAMLGMTVECARCHDHKFDPISQKDYYSLFAFFNNVDEAGQISWDDAIPVPTLLLTEKKQDSLLTFIDTKIKTAETTLARTVQSEKPAFEQWRKEANNVISFAPQAGLQARFTFDKLVNGKFESEVSGTDKGTVVDPVLAAGKFGQAFQSNGDDILSLGKVGIFHRAQPFSIGVWVNIPKELNKGVILHKGQGDILYNFRGYFLNIREGKAELLMAHTWPYNNIVRISQALLPKQKWIHLTMTYDGSSKASGLKLYIDGKEASMITEKDNLYKDIVWPKGTHLGKEQPGLQVGADMRGAGLKNGLVDELVVYGRELTAAEVSLLATPSGTLATRQATVTDAKESFPYYLSTKSSTYQQQQRTLQQLRTERNKVVEAIPELMVMEEMKTPRPTFLLKRGVYDAHGPRVRPDVPASILPFSPEFPRNRLGLAKWLLHPDNPLTARVVVNRYWQTYFGTGLQKSSNNFGNQGGLPTHPELLDWLAITFRDGRNAMDRWNMKAMQKLIVLSATYRQSSRASREGLQRDPENTWLSRGPSSRLTAEMIRDNALAASGLLSKKMGGPSVKPYQPVGLWAVNDDVYKQDKGENLFRRSLYTFWRRTNPPPSMNTFDAPSRSYCVVQRQKTSTPLQALILLNDPQFVESASVVAQRSLTHYQSLPDQLTYSFQLLTSRKPTNRELAILTRLYGQEYQKFRKSPAKVRGWIQAGAHKPANVTDMPALAAGAVVASTVMNSEAFVTKH</sequence>
<feature type="chain" id="PRO_5026156156" evidence="1">
    <location>
        <begin position="31"/>
        <end position="1084"/>
    </location>
</feature>
<protein>
    <submittedName>
        <fullName evidence="5">DUF1553 domain-containing protein</fullName>
    </submittedName>
</protein>
<dbReference type="KEGG" id="spib:G8759_17360"/>
<evidence type="ECO:0000259" key="4">
    <source>
        <dbReference type="Pfam" id="PF07635"/>
    </source>
</evidence>
<dbReference type="RefSeq" id="WP_167210113.1">
    <property type="nucleotide sequence ID" value="NZ_CP050063.1"/>
</dbReference>
<evidence type="ECO:0000259" key="2">
    <source>
        <dbReference type="Pfam" id="PF07583"/>
    </source>
</evidence>
<dbReference type="SUPFAM" id="SSF46626">
    <property type="entry name" value="Cytochrome c"/>
    <property type="match status" value="1"/>
</dbReference>
<dbReference type="GO" id="GO:0005975">
    <property type="term" value="P:carbohydrate metabolic process"/>
    <property type="evidence" value="ECO:0007669"/>
    <property type="project" value="UniProtKB-ARBA"/>
</dbReference>
<dbReference type="Pfam" id="PF07587">
    <property type="entry name" value="PSD1"/>
    <property type="match status" value="1"/>
</dbReference>
<feature type="domain" description="DUF1553" evidence="3">
    <location>
        <begin position="771"/>
        <end position="1029"/>
    </location>
</feature>
<dbReference type="EMBL" id="CP050063">
    <property type="protein sequence ID" value="QIP14257.1"/>
    <property type="molecule type" value="Genomic_DNA"/>
</dbReference>
<evidence type="ECO:0000313" key="6">
    <source>
        <dbReference type="Proteomes" id="UP000501802"/>
    </source>
</evidence>
<accession>A0A6G9AP63</accession>
<dbReference type="InterPro" id="IPR013320">
    <property type="entry name" value="ConA-like_dom_sf"/>
</dbReference>
<proteinExistence type="predicted"/>
<evidence type="ECO:0000259" key="3">
    <source>
        <dbReference type="Pfam" id="PF07587"/>
    </source>
</evidence>
<dbReference type="Pfam" id="PF13385">
    <property type="entry name" value="Laminin_G_3"/>
    <property type="match status" value="1"/>
</dbReference>
<dbReference type="GO" id="GO:0020037">
    <property type="term" value="F:heme binding"/>
    <property type="evidence" value="ECO:0007669"/>
    <property type="project" value="InterPro"/>
</dbReference>
<dbReference type="Pfam" id="PF07583">
    <property type="entry name" value="PSCyt2"/>
    <property type="match status" value="1"/>
</dbReference>
<reference evidence="5 6" key="1">
    <citation type="submission" date="2020-03" db="EMBL/GenBank/DDBJ databases">
        <authorList>
            <person name="Kim M.K."/>
        </authorList>
    </citation>
    <scope>NUCLEOTIDE SEQUENCE [LARGE SCALE GENOMIC DNA]</scope>
    <source>
        <strain evidence="5 6">BT328</strain>
    </source>
</reference>
<feature type="domain" description="Cytochrome C Planctomycete-type" evidence="4">
    <location>
        <begin position="65"/>
        <end position="127"/>
    </location>
</feature>
<gene>
    <name evidence="5" type="ORF">G8759_17360</name>
</gene>
<dbReference type="Gene3D" id="2.60.120.200">
    <property type="match status" value="1"/>
</dbReference>